<dbReference type="OrthoDB" id="424753at2759"/>
<keyword evidence="3" id="KW-0378">Hydrolase</keyword>
<reference evidence="5 6" key="1">
    <citation type="submission" date="2020-08" db="EMBL/GenBank/DDBJ databases">
        <title>Aphidius gifuensis genome sequencing and assembly.</title>
        <authorList>
            <person name="Du Z."/>
        </authorList>
    </citation>
    <scope>NUCLEOTIDE SEQUENCE [LARGE SCALE GENOMIC DNA]</scope>
    <source>
        <strain evidence="5">YNYX2018</strain>
        <tissue evidence="5">Adults</tissue>
    </source>
</reference>
<sequence length="773" mass="90695">MSTLFGIKRPTQLSNNPVLFISDKRDKSFHVRQRSLGDCWFLAGLLNLKYHENLFNFIVPSNDQSFEKDKYAGMFHFRFWQVGKWVDIVIDDRLYTLSKFLWYTALKDSNEFWVPLIEKAYAKLNYRSYKNIDGGFASRAMQDLSGCISEVYLVERKHETLFEMIYNAKIRKTMMTCGSYNEKTMKKKKKKNSLKIVLGHYYAITAVKIIKKKKKTVDHEFKLIRINNPHGDKASICYSDEIKKIYTESNKFDQVTMESELPIQVDGESWILYEDFIYYFDTIEICNLIPNSIIDDIYTKSGTKKLSLSAKEGVFMGGTLSKVVTTDDLLTIKPQYRIVLTEPDEGQENNNICSILISLSLKYQPDIENFIDPKLAIVILTYDETEENKLQKPLYKFVHEVRLINSINSMSGVTSRRLDLKLGTYYILPSIGNTFKGATFHLQIMSEQENILKVYDRNINMPSLAEKIHNLKSEFIEDKDSELFFKMARNTNSNENEIENRIDFKGLYNIFKNNEFSLNKNCHTENKLDGEIIDKLKLLIETNKFMPKKNMSIERITKILLELEEEYENFPKEGYGNAWTSTLFMKHLFKKNGYFIEPKEFKVIYHIFNEKIKPINLNNFILIIMTLKSHLGSYCEKFNVKLIQDLISLVLSGDEYKIDIQGFKKIIQFIKPLKENFIEYASTSYRTVPFTKFKKLLDSIDYKLTYNMIVTIYQTYGNGDDIFYQEFVQSVIDITKIFAKVPQLQVNKDDETSRDRKDKLFCDCWNKKQVNKN</sequence>
<feature type="active site" evidence="2 3">
    <location>
        <position position="39"/>
    </location>
</feature>
<gene>
    <name evidence="5" type="ORF">HCN44_002272</name>
</gene>
<dbReference type="InterPro" id="IPR001300">
    <property type="entry name" value="Peptidase_C2_calpain_cat"/>
</dbReference>
<dbReference type="PANTHER" id="PTHR10183">
    <property type="entry name" value="CALPAIN"/>
    <property type="match status" value="1"/>
</dbReference>
<dbReference type="InterPro" id="IPR011992">
    <property type="entry name" value="EF-hand-dom_pair"/>
</dbReference>
<dbReference type="AlphaFoldDB" id="A0A834Y0Y9"/>
<dbReference type="GO" id="GO:0004198">
    <property type="term" value="F:calcium-dependent cysteine-type endopeptidase activity"/>
    <property type="evidence" value="ECO:0007669"/>
    <property type="project" value="InterPro"/>
</dbReference>
<proteinExistence type="inferred from homology"/>
<dbReference type="Proteomes" id="UP000639338">
    <property type="component" value="Unassembled WGS sequence"/>
</dbReference>
<dbReference type="PROSITE" id="PS50203">
    <property type="entry name" value="CALPAIN_CAT"/>
    <property type="match status" value="1"/>
</dbReference>
<dbReference type="Gene3D" id="2.60.120.380">
    <property type="match status" value="1"/>
</dbReference>
<dbReference type="Pfam" id="PF01067">
    <property type="entry name" value="Calpain_III"/>
    <property type="match status" value="1"/>
</dbReference>
<protein>
    <recommendedName>
        <fullName evidence="4">Calpain catalytic domain-containing protein</fullName>
    </recommendedName>
</protein>
<dbReference type="InterPro" id="IPR036213">
    <property type="entry name" value="Calpain_III_sf"/>
</dbReference>
<feature type="active site" evidence="2 3">
    <location>
        <position position="200"/>
    </location>
</feature>
<feature type="active site" evidence="2 3">
    <location>
        <position position="228"/>
    </location>
</feature>
<dbReference type="InterPro" id="IPR022682">
    <property type="entry name" value="Calpain_domain_III"/>
</dbReference>
<dbReference type="Gene3D" id="3.90.70.10">
    <property type="entry name" value="Cysteine proteinases"/>
    <property type="match status" value="1"/>
</dbReference>
<name>A0A834Y0Y9_APHGI</name>
<keyword evidence="3" id="KW-0788">Thiol protease</keyword>
<organism evidence="5 6">
    <name type="scientific">Aphidius gifuensis</name>
    <name type="common">Parasitoid wasp</name>
    <dbReference type="NCBI Taxonomy" id="684658"/>
    <lineage>
        <taxon>Eukaryota</taxon>
        <taxon>Metazoa</taxon>
        <taxon>Ecdysozoa</taxon>
        <taxon>Arthropoda</taxon>
        <taxon>Hexapoda</taxon>
        <taxon>Insecta</taxon>
        <taxon>Pterygota</taxon>
        <taxon>Neoptera</taxon>
        <taxon>Endopterygota</taxon>
        <taxon>Hymenoptera</taxon>
        <taxon>Apocrita</taxon>
        <taxon>Ichneumonoidea</taxon>
        <taxon>Braconidae</taxon>
        <taxon>Aphidiinae</taxon>
        <taxon>Aphidius</taxon>
    </lineage>
</organism>
<dbReference type="Gene3D" id="1.10.238.10">
    <property type="entry name" value="EF-hand"/>
    <property type="match status" value="1"/>
</dbReference>
<accession>A0A834Y0Y9</accession>
<evidence type="ECO:0000256" key="2">
    <source>
        <dbReference type="PIRSR" id="PIRSR622684-1"/>
    </source>
</evidence>
<comment type="caution">
    <text evidence="5">The sequence shown here is derived from an EMBL/GenBank/DDBJ whole genome shotgun (WGS) entry which is preliminary data.</text>
</comment>
<evidence type="ECO:0000256" key="3">
    <source>
        <dbReference type="PROSITE-ProRule" id="PRU00239"/>
    </source>
</evidence>
<keyword evidence="3" id="KW-0645">Protease</keyword>
<dbReference type="InterPro" id="IPR022684">
    <property type="entry name" value="Calpain_cysteine_protease"/>
</dbReference>
<dbReference type="SUPFAM" id="SSF47473">
    <property type="entry name" value="EF-hand"/>
    <property type="match status" value="1"/>
</dbReference>
<dbReference type="SUPFAM" id="SSF49758">
    <property type="entry name" value="Calpain large subunit, middle domain (domain III)"/>
    <property type="match status" value="1"/>
</dbReference>
<dbReference type="Pfam" id="PF00648">
    <property type="entry name" value="Peptidase_C2"/>
    <property type="match status" value="1"/>
</dbReference>
<dbReference type="EMBL" id="JACMRX010000001">
    <property type="protein sequence ID" value="KAF7996626.1"/>
    <property type="molecule type" value="Genomic_DNA"/>
</dbReference>
<feature type="domain" description="Calpain catalytic" evidence="4">
    <location>
        <begin position="1"/>
        <end position="289"/>
    </location>
</feature>
<comment type="similarity">
    <text evidence="1">Belongs to the peptidase C2 family.</text>
</comment>
<dbReference type="SUPFAM" id="SSF54001">
    <property type="entry name" value="Cysteine proteinases"/>
    <property type="match status" value="1"/>
</dbReference>
<dbReference type="PANTHER" id="PTHR10183:SF433">
    <property type="entry name" value="CALPAIN-A-RELATED"/>
    <property type="match status" value="1"/>
</dbReference>
<dbReference type="GO" id="GO:0006508">
    <property type="term" value="P:proteolysis"/>
    <property type="evidence" value="ECO:0007669"/>
    <property type="project" value="UniProtKB-KW"/>
</dbReference>
<keyword evidence="6" id="KW-1185">Reference proteome</keyword>
<dbReference type="PRINTS" id="PR00704">
    <property type="entry name" value="CALPAIN"/>
</dbReference>
<dbReference type="InterPro" id="IPR038765">
    <property type="entry name" value="Papain-like_cys_pep_sf"/>
</dbReference>
<evidence type="ECO:0000259" key="4">
    <source>
        <dbReference type="PROSITE" id="PS50203"/>
    </source>
</evidence>
<evidence type="ECO:0000313" key="5">
    <source>
        <dbReference type="EMBL" id="KAF7996626.1"/>
    </source>
</evidence>
<dbReference type="SMART" id="SM00230">
    <property type="entry name" value="CysPc"/>
    <property type="match status" value="1"/>
</dbReference>
<dbReference type="GO" id="GO:0005737">
    <property type="term" value="C:cytoplasm"/>
    <property type="evidence" value="ECO:0007669"/>
    <property type="project" value="TreeGrafter"/>
</dbReference>
<evidence type="ECO:0000256" key="1">
    <source>
        <dbReference type="ARBA" id="ARBA00007623"/>
    </source>
</evidence>
<evidence type="ECO:0000313" key="6">
    <source>
        <dbReference type="Proteomes" id="UP000639338"/>
    </source>
</evidence>